<name>A0A409X0P9_PSICY</name>
<evidence type="ECO:0000256" key="1">
    <source>
        <dbReference type="SAM" id="MobiDB-lite"/>
    </source>
</evidence>
<sequence>MHSWFYSSPPTPGGGDGTSSTPSCVFDLAIKNIIELQLELDVNIGVDARSTYTPISSANCHRRKYGTRTAHGHDHAQEHTPRHTLTPVAVAISPAHAASWCFVLFP</sequence>
<protein>
    <submittedName>
        <fullName evidence="2">Uncharacterized protein</fullName>
    </submittedName>
</protein>
<accession>A0A409X0P9</accession>
<feature type="region of interest" description="Disordered" evidence="1">
    <location>
        <begin position="1"/>
        <end position="20"/>
    </location>
</feature>
<gene>
    <name evidence="2" type="ORF">CVT25_011560</name>
</gene>
<reference evidence="2 3" key="1">
    <citation type="journal article" date="2018" name="Evol. Lett.">
        <title>Horizontal gene cluster transfer increased hallucinogenic mushroom diversity.</title>
        <authorList>
            <person name="Reynolds H.T."/>
            <person name="Vijayakumar V."/>
            <person name="Gluck-Thaler E."/>
            <person name="Korotkin H.B."/>
            <person name="Matheny P.B."/>
            <person name="Slot J.C."/>
        </authorList>
    </citation>
    <scope>NUCLEOTIDE SEQUENCE [LARGE SCALE GENOMIC DNA]</scope>
    <source>
        <strain evidence="2 3">2631</strain>
    </source>
</reference>
<keyword evidence="3" id="KW-1185">Reference proteome</keyword>
<evidence type="ECO:0000313" key="2">
    <source>
        <dbReference type="EMBL" id="PPQ84302.1"/>
    </source>
</evidence>
<dbReference type="InParanoid" id="A0A409X0P9"/>
<dbReference type="AlphaFoldDB" id="A0A409X0P9"/>
<organism evidence="2 3">
    <name type="scientific">Psilocybe cyanescens</name>
    <dbReference type="NCBI Taxonomy" id="93625"/>
    <lineage>
        <taxon>Eukaryota</taxon>
        <taxon>Fungi</taxon>
        <taxon>Dikarya</taxon>
        <taxon>Basidiomycota</taxon>
        <taxon>Agaricomycotina</taxon>
        <taxon>Agaricomycetes</taxon>
        <taxon>Agaricomycetidae</taxon>
        <taxon>Agaricales</taxon>
        <taxon>Agaricineae</taxon>
        <taxon>Strophariaceae</taxon>
        <taxon>Psilocybe</taxon>
    </lineage>
</organism>
<dbReference type="Proteomes" id="UP000283269">
    <property type="component" value="Unassembled WGS sequence"/>
</dbReference>
<dbReference type="EMBL" id="NHYD01002899">
    <property type="protein sequence ID" value="PPQ84302.1"/>
    <property type="molecule type" value="Genomic_DNA"/>
</dbReference>
<comment type="caution">
    <text evidence="2">The sequence shown here is derived from an EMBL/GenBank/DDBJ whole genome shotgun (WGS) entry which is preliminary data.</text>
</comment>
<evidence type="ECO:0000313" key="3">
    <source>
        <dbReference type="Proteomes" id="UP000283269"/>
    </source>
</evidence>
<proteinExistence type="predicted"/>